<dbReference type="GeneID" id="38136664"/>
<evidence type="ECO:0000313" key="2">
    <source>
        <dbReference type="Proteomes" id="UP000253729"/>
    </source>
</evidence>
<proteinExistence type="predicted"/>
<name>A0A3F3PJK8_9EURO</name>
<evidence type="ECO:0000313" key="1">
    <source>
        <dbReference type="EMBL" id="RDH27121.1"/>
    </source>
</evidence>
<protein>
    <submittedName>
        <fullName evidence="1">Uncharacterized protein</fullName>
    </submittedName>
</protein>
<dbReference type="Proteomes" id="UP000253729">
    <property type="component" value="Unassembled WGS sequence"/>
</dbReference>
<keyword evidence="2" id="KW-1185">Reference proteome</keyword>
<sequence>MIFPFPFSLLDYSGFIHFPSLFTFHPPGRSWAAVNPPPFPFIPFPPVALNREWYRRPAPSSWKPARSIDDKNQPNRLGNQTTMARILCVCPRFCRRQYVLCMGHKWPRSSVPELRRTRQEWSLGCSGGQGKRCVWVPTEFAHPHTTHHTHHTPHSCGLCALPF</sequence>
<dbReference type="EMBL" id="KZ852099">
    <property type="protein sequence ID" value="RDH27121.1"/>
    <property type="molecule type" value="Genomic_DNA"/>
</dbReference>
<reference evidence="1 2" key="1">
    <citation type="submission" date="2018-07" db="EMBL/GenBank/DDBJ databases">
        <title>The genomes of Aspergillus section Nigri reveals drivers in fungal speciation.</title>
        <authorList>
            <consortium name="DOE Joint Genome Institute"/>
            <person name="Vesth T.C."/>
            <person name="Nybo J."/>
            <person name="Theobald S."/>
            <person name="Brandl J."/>
            <person name="Frisvad J.C."/>
            <person name="Nielsen K.F."/>
            <person name="Lyhne E.K."/>
            <person name="Kogle M.E."/>
            <person name="Kuo A."/>
            <person name="Riley R."/>
            <person name="Clum A."/>
            <person name="Nolan M."/>
            <person name="Lipzen A."/>
            <person name="Salamov A."/>
            <person name="Henrissat B."/>
            <person name="Wiebenga A."/>
            <person name="De vries R.P."/>
            <person name="Grigoriev I.V."/>
            <person name="Mortensen U.H."/>
            <person name="Andersen M.R."/>
            <person name="Baker S.E."/>
        </authorList>
    </citation>
    <scope>NUCLEOTIDE SEQUENCE [LARGE SCALE GENOMIC DNA]</scope>
    <source>
        <strain evidence="1 2">CBS 139.54b</strain>
    </source>
</reference>
<accession>A0A3F3PJK8</accession>
<feature type="non-terminal residue" evidence="1">
    <location>
        <position position="163"/>
    </location>
</feature>
<organism evidence="1 2">
    <name type="scientific">Aspergillus welwitschiae</name>
    <dbReference type="NCBI Taxonomy" id="1341132"/>
    <lineage>
        <taxon>Eukaryota</taxon>
        <taxon>Fungi</taxon>
        <taxon>Dikarya</taxon>
        <taxon>Ascomycota</taxon>
        <taxon>Pezizomycotina</taxon>
        <taxon>Eurotiomycetes</taxon>
        <taxon>Eurotiomycetidae</taxon>
        <taxon>Eurotiales</taxon>
        <taxon>Aspergillaceae</taxon>
        <taxon>Aspergillus</taxon>
        <taxon>Aspergillus subgen. Circumdati</taxon>
    </lineage>
</organism>
<gene>
    <name evidence="1" type="ORF">BDQ94DRAFT_154489</name>
</gene>
<dbReference type="AlphaFoldDB" id="A0A3F3PJK8"/>
<dbReference type="RefSeq" id="XP_026620143.1">
    <property type="nucleotide sequence ID" value="XM_026768308.1"/>
</dbReference>